<dbReference type="Pfam" id="PF16862">
    <property type="entry name" value="Glyco_hydro_79C"/>
    <property type="match status" value="1"/>
</dbReference>
<accession>A0A165V8V8</accession>
<dbReference type="GO" id="GO:0016787">
    <property type="term" value="F:hydrolase activity"/>
    <property type="evidence" value="ECO:0007669"/>
    <property type="project" value="UniProtKB-KW"/>
</dbReference>
<dbReference type="Gene3D" id="3.20.20.80">
    <property type="entry name" value="Glycosidases"/>
    <property type="match status" value="1"/>
</dbReference>
<dbReference type="PANTHER" id="PTHR36183">
    <property type="entry name" value="BETA-GLUCURONIDASE"/>
    <property type="match status" value="1"/>
</dbReference>
<feature type="signal peptide" evidence="1">
    <location>
        <begin position="1"/>
        <end position="20"/>
    </location>
</feature>
<organism evidence="3 4">
    <name type="scientific">Neolentinus lepideus HHB14362 ss-1</name>
    <dbReference type="NCBI Taxonomy" id="1314782"/>
    <lineage>
        <taxon>Eukaryota</taxon>
        <taxon>Fungi</taxon>
        <taxon>Dikarya</taxon>
        <taxon>Basidiomycota</taxon>
        <taxon>Agaricomycotina</taxon>
        <taxon>Agaricomycetes</taxon>
        <taxon>Gloeophyllales</taxon>
        <taxon>Gloeophyllaceae</taxon>
        <taxon>Neolentinus</taxon>
    </lineage>
</organism>
<proteinExistence type="predicted"/>
<dbReference type="Proteomes" id="UP000076761">
    <property type="component" value="Unassembled WGS sequence"/>
</dbReference>
<evidence type="ECO:0000313" key="3">
    <source>
        <dbReference type="EMBL" id="KZT29338.1"/>
    </source>
</evidence>
<reference evidence="3 4" key="1">
    <citation type="journal article" date="2016" name="Mol. Biol. Evol.">
        <title>Comparative Genomics of Early-Diverging Mushroom-Forming Fungi Provides Insights into the Origins of Lignocellulose Decay Capabilities.</title>
        <authorList>
            <person name="Nagy L.G."/>
            <person name="Riley R."/>
            <person name="Tritt A."/>
            <person name="Adam C."/>
            <person name="Daum C."/>
            <person name="Floudas D."/>
            <person name="Sun H."/>
            <person name="Yadav J.S."/>
            <person name="Pangilinan J."/>
            <person name="Larsson K.H."/>
            <person name="Matsuura K."/>
            <person name="Barry K."/>
            <person name="Labutti K."/>
            <person name="Kuo R."/>
            <person name="Ohm R.A."/>
            <person name="Bhattacharya S.S."/>
            <person name="Shirouzu T."/>
            <person name="Yoshinaga Y."/>
            <person name="Martin F.M."/>
            <person name="Grigoriev I.V."/>
            <person name="Hibbett D.S."/>
        </authorList>
    </citation>
    <scope>NUCLEOTIDE SEQUENCE [LARGE SCALE GENOMIC DNA]</scope>
    <source>
        <strain evidence="3 4">HHB14362 ss-1</strain>
    </source>
</reference>
<dbReference type="InterPro" id="IPR031728">
    <property type="entry name" value="GlcAase_C"/>
</dbReference>
<sequence length="585" mass="61403">MRFTTAAYVSAACTVPLVLAATQLSIPSSSTSKTTVYPNFLGISFELSFVGNYFGNSTDAIPAPFLVYLSNLAASSPSTPLRLRIGGNSMDDSTYIPSQSSPLLNFTNPQANANDQPVTFGPPLFQLFSKVAGSVGGGAKYLIGLSLRDPNDTNVPLLAGAAQSGLGDYMDAFLLGNEPDLYTSHGQRPNLPNYTVNDYIGDYWVATENLQNTSAGNILSNHNIAGPTICCDWDLGAVLTSGWQSDFLDDLKYITLQHYPQNNCFGKYQYQLDYYLNHTNGASRPSPLPRRNFPVRLFSVLPLTYPTLSFTVKSLASWQSSGINAAQKPVVMSEFNSASCGGIPGISDTFGAAMWTADYALQMASVGYSAAYLHTREPGISYNLFEAPSNSSGGWTTMPPYYSLLLVSAALGLNDTGANGTRVQDLDVQGDGSQAGYAVYDAAGGAGALSLVLFNYQNASGAQSQFQVPQNAFRAGAENVTVKILAAPDVAEAYRITWGNETLYGVGDGKFVAAGAGVGGEMSVDCSGSGGCVVSVPGPGVAVVYPGEVLTGTGGSRKSAAEMVRVRSAWWAGAVGAAVGLVALV</sequence>
<dbReference type="InterPro" id="IPR052974">
    <property type="entry name" value="GH79_Enzymes"/>
</dbReference>
<dbReference type="InParanoid" id="A0A165V8V8"/>
<protein>
    <submittedName>
        <fullName evidence="3">Glycoside hydrolase family 79 protein</fullName>
    </submittedName>
</protein>
<feature type="chain" id="PRO_5007867970" evidence="1">
    <location>
        <begin position="21"/>
        <end position="585"/>
    </location>
</feature>
<dbReference type="SUPFAM" id="SSF51445">
    <property type="entry name" value="(Trans)glycosidases"/>
    <property type="match status" value="1"/>
</dbReference>
<dbReference type="EMBL" id="KV425554">
    <property type="protein sequence ID" value="KZT29338.1"/>
    <property type="molecule type" value="Genomic_DNA"/>
</dbReference>
<feature type="domain" description="Beta-glucuronidase C-terminal" evidence="2">
    <location>
        <begin position="436"/>
        <end position="543"/>
    </location>
</feature>
<dbReference type="AlphaFoldDB" id="A0A165V8V8"/>
<gene>
    <name evidence="3" type="ORF">NEOLEDRAFT_1175046</name>
</gene>
<name>A0A165V8V8_9AGAM</name>
<keyword evidence="4" id="KW-1185">Reference proteome</keyword>
<keyword evidence="1" id="KW-0732">Signal</keyword>
<dbReference type="STRING" id="1314782.A0A165V8V8"/>
<evidence type="ECO:0000256" key="1">
    <source>
        <dbReference type="SAM" id="SignalP"/>
    </source>
</evidence>
<evidence type="ECO:0000313" key="4">
    <source>
        <dbReference type="Proteomes" id="UP000076761"/>
    </source>
</evidence>
<dbReference type="OrthoDB" id="2796951at2759"/>
<dbReference type="PANTHER" id="PTHR36183:SF2">
    <property type="entry name" value="BETA-GLUCURONIDASE C-TERMINAL DOMAIN-CONTAINING PROTEIN"/>
    <property type="match status" value="1"/>
</dbReference>
<evidence type="ECO:0000259" key="2">
    <source>
        <dbReference type="Pfam" id="PF16862"/>
    </source>
</evidence>
<keyword evidence="3" id="KW-0378">Hydrolase</keyword>
<dbReference type="InterPro" id="IPR017853">
    <property type="entry name" value="GH"/>
</dbReference>